<evidence type="ECO:0000313" key="1">
    <source>
        <dbReference type="EMBL" id="KAH3720209.1"/>
    </source>
</evidence>
<reference evidence="1" key="1">
    <citation type="journal article" date="2019" name="bioRxiv">
        <title>The Genome of the Zebra Mussel, Dreissena polymorpha: A Resource for Invasive Species Research.</title>
        <authorList>
            <person name="McCartney M.A."/>
            <person name="Auch B."/>
            <person name="Kono T."/>
            <person name="Mallez S."/>
            <person name="Zhang Y."/>
            <person name="Obille A."/>
            <person name="Becker A."/>
            <person name="Abrahante J.E."/>
            <person name="Garbe J."/>
            <person name="Badalamenti J.P."/>
            <person name="Herman A."/>
            <person name="Mangelson H."/>
            <person name="Liachko I."/>
            <person name="Sullivan S."/>
            <person name="Sone E.D."/>
            <person name="Koren S."/>
            <person name="Silverstein K.A.T."/>
            <person name="Beckman K.B."/>
            <person name="Gohl D.M."/>
        </authorList>
    </citation>
    <scope>NUCLEOTIDE SEQUENCE</scope>
    <source>
        <strain evidence="1">Duluth1</strain>
        <tissue evidence="1">Whole animal</tissue>
    </source>
</reference>
<protein>
    <submittedName>
        <fullName evidence="1">Uncharacterized protein</fullName>
    </submittedName>
</protein>
<sequence>MKSRISRGWPYEDNRSVPGRRYSELSTCRGNCSEVRIDSWWRLETAAREEREEGLC</sequence>
<gene>
    <name evidence="1" type="ORF">DPMN_063105</name>
</gene>
<evidence type="ECO:0000313" key="2">
    <source>
        <dbReference type="Proteomes" id="UP000828390"/>
    </source>
</evidence>
<reference evidence="1" key="2">
    <citation type="submission" date="2020-11" db="EMBL/GenBank/DDBJ databases">
        <authorList>
            <person name="McCartney M.A."/>
            <person name="Auch B."/>
            <person name="Kono T."/>
            <person name="Mallez S."/>
            <person name="Becker A."/>
            <person name="Gohl D.M."/>
            <person name="Silverstein K.A.T."/>
            <person name="Koren S."/>
            <person name="Bechman K.B."/>
            <person name="Herman A."/>
            <person name="Abrahante J.E."/>
            <person name="Garbe J."/>
        </authorList>
    </citation>
    <scope>NUCLEOTIDE SEQUENCE</scope>
    <source>
        <strain evidence="1">Duluth1</strain>
        <tissue evidence="1">Whole animal</tissue>
    </source>
</reference>
<dbReference type="EMBL" id="JAIWYP010000013">
    <property type="protein sequence ID" value="KAH3720209.1"/>
    <property type="molecule type" value="Genomic_DNA"/>
</dbReference>
<organism evidence="1 2">
    <name type="scientific">Dreissena polymorpha</name>
    <name type="common">Zebra mussel</name>
    <name type="synonym">Mytilus polymorpha</name>
    <dbReference type="NCBI Taxonomy" id="45954"/>
    <lineage>
        <taxon>Eukaryota</taxon>
        <taxon>Metazoa</taxon>
        <taxon>Spiralia</taxon>
        <taxon>Lophotrochozoa</taxon>
        <taxon>Mollusca</taxon>
        <taxon>Bivalvia</taxon>
        <taxon>Autobranchia</taxon>
        <taxon>Heteroconchia</taxon>
        <taxon>Euheterodonta</taxon>
        <taxon>Imparidentia</taxon>
        <taxon>Neoheterodontei</taxon>
        <taxon>Myida</taxon>
        <taxon>Dreissenoidea</taxon>
        <taxon>Dreissenidae</taxon>
        <taxon>Dreissena</taxon>
    </lineage>
</organism>
<accession>A0A9D4CB29</accession>
<dbReference type="Proteomes" id="UP000828390">
    <property type="component" value="Unassembled WGS sequence"/>
</dbReference>
<dbReference type="AlphaFoldDB" id="A0A9D4CB29"/>
<name>A0A9D4CB29_DREPO</name>
<proteinExistence type="predicted"/>
<comment type="caution">
    <text evidence="1">The sequence shown here is derived from an EMBL/GenBank/DDBJ whole genome shotgun (WGS) entry which is preliminary data.</text>
</comment>
<keyword evidence="2" id="KW-1185">Reference proteome</keyword>